<dbReference type="GeneID" id="113105263"/>
<dbReference type="SUPFAM" id="SSF56436">
    <property type="entry name" value="C-type lectin-like"/>
    <property type="match status" value="2"/>
</dbReference>
<proteinExistence type="predicted"/>
<reference evidence="4" key="1">
    <citation type="submission" date="2025-08" db="UniProtKB">
        <authorList>
            <consortium name="RefSeq"/>
        </authorList>
    </citation>
    <scope>IDENTIFICATION</scope>
    <source>
        <strain evidence="4">Wakin</strain>
        <tissue evidence="4">Muscle</tissue>
    </source>
</reference>
<dbReference type="SMART" id="SM00034">
    <property type="entry name" value="CLECT"/>
    <property type="match status" value="2"/>
</dbReference>
<dbReference type="PROSITE" id="PS50041">
    <property type="entry name" value="C_TYPE_LECTIN_2"/>
    <property type="match status" value="2"/>
</dbReference>
<feature type="domain" description="C-type lectin" evidence="2">
    <location>
        <begin position="145"/>
        <end position="258"/>
    </location>
</feature>
<feature type="domain" description="C-type lectin" evidence="2">
    <location>
        <begin position="30"/>
        <end position="134"/>
    </location>
</feature>
<protein>
    <submittedName>
        <fullName evidence="4">Macrophage mannose receptor 1-like</fullName>
    </submittedName>
</protein>
<dbReference type="AlphaFoldDB" id="A0A6P6PM21"/>
<dbReference type="Pfam" id="PF00059">
    <property type="entry name" value="Lectin_C"/>
    <property type="match status" value="2"/>
</dbReference>
<dbReference type="InterPro" id="IPR016187">
    <property type="entry name" value="CTDL_fold"/>
</dbReference>
<dbReference type="CDD" id="cd00037">
    <property type="entry name" value="CLECT"/>
    <property type="match status" value="1"/>
</dbReference>
<dbReference type="PANTHER" id="PTHR45784">
    <property type="entry name" value="C-TYPE LECTIN DOMAIN FAMILY 20 MEMBER A-RELATED"/>
    <property type="match status" value="1"/>
</dbReference>
<gene>
    <name evidence="4" type="primary">LOC113105263</name>
</gene>
<name>A0A6P6PM21_CARAU</name>
<organism evidence="3 4">
    <name type="scientific">Carassius auratus</name>
    <name type="common">Goldfish</name>
    <dbReference type="NCBI Taxonomy" id="7957"/>
    <lineage>
        <taxon>Eukaryota</taxon>
        <taxon>Metazoa</taxon>
        <taxon>Chordata</taxon>
        <taxon>Craniata</taxon>
        <taxon>Vertebrata</taxon>
        <taxon>Euteleostomi</taxon>
        <taxon>Actinopterygii</taxon>
        <taxon>Neopterygii</taxon>
        <taxon>Teleostei</taxon>
        <taxon>Ostariophysi</taxon>
        <taxon>Cypriniformes</taxon>
        <taxon>Cyprinidae</taxon>
        <taxon>Cyprininae</taxon>
        <taxon>Carassius</taxon>
    </lineage>
</organism>
<evidence type="ECO:0000259" key="2">
    <source>
        <dbReference type="PROSITE" id="PS50041"/>
    </source>
</evidence>
<evidence type="ECO:0000313" key="3">
    <source>
        <dbReference type="Proteomes" id="UP000515129"/>
    </source>
</evidence>
<dbReference type="Gene3D" id="3.10.100.10">
    <property type="entry name" value="Mannose-Binding Protein A, subunit A"/>
    <property type="match status" value="2"/>
</dbReference>
<dbReference type="InterPro" id="IPR016186">
    <property type="entry name" value="C-type_lectin-like/link_sf"/>
</dbReference>
<evidence type="ECO:0000313" key="4">
    <source>
        <dbReference type="RefSeq" id="XP_026122103.1"/>
    </source>
</evidence>
<accession>A0A6P6PM21</accession>
<dbReference type="OrthoDB" id="6369810at2759"/>
<keyword evidence="1" id="KW-0732">Signal</keyword>
<evidence type="ECO:0000256" key="1">
    <source>
        <dbReference type="SAM" id="SignalP"/>
    </source>
</evidence>
<dbReference type="PANTHER" id="PTHR45784:SF3">
    <property type="entry name" value="C-TYPE LECTIN DOMAIN FAMILY 4 MEMBER K-LIKE-RELATED"/>
    <property type="match status" value="1"/>
</dbReference>
<keyword evidence="3" id="KW-1185">Reference proteome</keyword>
<sequence length="330" mass="37807">MIQNKIQLVVFLAGILSKASCDLYQIILIQEPKTWTEAQSYCRENYTDLATVQSDEDRAKLKEAANAVNFQSLAWIGFYREVWHWSYQNTPISYVTWDTGNPDVPVTDEACVGEKPSGQWGDRYCTDQYNFFCQTDKQDTLQNKFKLIGTNMNWYDAQIYCRTNYVDLATISDNTENTFLAKVLSDLGILYVWIGLHRTTLIPSIPWQWSDKSSVSLSSVKWVSGQPDVNGNKDCAKASTGGLMSDDSCLTPLPFYCREFKKKIQRVRFTITSDGQLDKSVVMEAIEKKMKEILSDQDTSSINWSVQPDGEIFQQQKTQENTQEKRCLIQ</sequence>
<feature type="signal peptide" evidence="1">
    <location>
        <begin position="1"/>
        <end position="21"/>
    </location>
</feature>
<dbReference type="Proteomes" id="UP000515129">
    <property type="component" value="Chromosome 7"/>
</dbReference>
<dbReference type="InterPro" id="IPR001304">
    <property type="entry name" value="C-type_lectin-like"/>
</dbReference>
<dbReference type="KEGG" id="caua:113105263"/>
<feature type="chain" id="PRO_5028312011" evidence="1">
    <location>
        <begin position="22"/>
        <end position="330"/>
    </location>
</feature>
<dbReference type="RefSeq" id="XP_026122103.1">
    <property type="nucleotide sequence ID" value="XM_026266318.1"/>
</dbReference>